<feature type="chain" id="PRO_5034287424" evidence="1">
    <location>
        <begin position="24"/>
        <end position="474"/>
    </location>
</feature>
<gene>
    <name evidence="2" type="ORF">MSAN_00729800</name>
</gene>
<comment type="caution">
    <text evidence="2">The sequence shown here is derived from an EMBL/GenBank/DDBJ whole genome shotgun (WGS) entry which is preliminary data.</text>
</comment>
<name>A0A8H6Z2B7_9AGAR</name>
<accession>A0A8H6Z2B7</accession>
<dbReference type="EMBL" id="JACAZH010000004">
    <property type="protein sequence ID" value="KAF7370958.1"/>
    <property type="molecule type" value="Genomic_DNA"/>
</dbReference>
<dbReference type="InterPro" id="IPR032675">
    <property type="entry name" value="LRR_dom_sf"/>
</dbReference>
<reference evidence="2" key="1">
    <citation type="submission" date="2020-05" db="EMBL/GenBank/DDBJ databases">
        <title>Mycena genomes resolve the evolution of fungal bioluminescence.</title>
        <authorList>
            <person name="Tsai I.J."/>
        </authorList>
    </citation>
    <scope>NUCLEOTIDE SEQUENCE</scope>
    <source>
        <strain evidence="2">160909Yilan</strain>
    </source>
</reference>
<evidence type="ECO:0000313" key="3">
    <source>
        <dbReference type="Proteomes" id="UP000623467"/>
    </source>
</evidence>
<protein>
    <submittedName>
        <fullName evidence="2">F-box domain-containing protein</fullName>
    </submittedName>
</protein>
<keyword evidence="3" id="KW-1185">Reference proteome</keyword>
<evidence type="ECO:0000313" key="2">
    <source>
        <dbReference type="EMBL" id="KAF7370958.1"/>
    </source>
</evidence>
<dbReference type="OrthoDB" id="2915292at2759"/>
<dbReference type="Proteomes" id="UP000623467">
    <property type="component" value="Unassembled WGS sequence"/>
</dbReference>
<organism evidence="2 3">
    <name type="scientific">Mycena sanguinolenta</name>
    <dbReference type="NCBI Taxonomy" id="230812"/>
    <lineage>
        <taxon>Eukaryota</taxon>
        <taxon>Fungi</taxon>
        <taxon>Dikarya</taxon>
        <taxon>Basidiomycota</taxon>
        <taxon>Agaricomycotina</taxon>
        <taxon>Agaricomycetes</taxon>
        <taxon>Agaricomycetidae</taxon>
        <taxon>Agaricales</taxon>
        <taxon>Marasmiineae</taxon>
        <taxon>Mycenaceae</taxon>
        <taxon>Mycena</taxon>
    </lineage>
</organism>
<sequence>MALMHPSVIWLYLAQFFPRNVLVALMTADYATRAMLSEHVEASLQELYREVELRFLHLEDGTVQRLWRRAVADRVRMLSIGPYFVCDALDNNQRRPFSRTSRTVRALLVRFRNLEKYHILWHERPTATLLRVAPTYDDSTLSLASAFLAAPFSSAQFLRILTVECSLDKAEHLFLPTIVLPRLEEFNLCIRDDHAGDLDAAGYIMVHHLARFLNNTHRTLLSFSFETSLAADFSPFFSALGFFAHLSTFALSIPTSDPHLGDPLALKGFLQMQGATLRQLSLRGFCTNKSRRTGMNGRWLSQCLTGITLSLHTLNVGTSFIPVDVVLLCVRQWADTLTALDIVGEYLTHDAMEALLRELSDKRLESLTIAVKCLCPELVDRLAERLPGLTKLHFRVRFISPRHLEAPKFDQGSRRYFGGSCGQTAQSERFCQEIATHRYEGWKLQDVGVWMFNKKLQYQGWCVDVIRGCIGQQQ</sequence>
<keyword evidence="1" id="KW-0732">Signal</keyword>
<feature type="signal peptide" evidence="1">
    <location>
        <begin position="1"/>
        <end position="23"/>
    </location>
</feature>
<evidence type="ECO:0000256" key="1">
    <source>
        <dbReference type="SAM" id="SignalP"/>
    </source>
</evidence>
<dbReference type="AlphaFoldDB" id="A0A8H6Z2B7"/>
<dbReference type="Gene3D" id="3.80.10.10">
    <property type="entry name" value="Ribonuclease Inhibitor"/>
    <property type="match status" value="1"/>
</dbReference>
<proteinExistence type="predicted"/>